<evidence type="ECO:0000256" key="1">
    <source>
        <dbReference type="ARBA" id="ARBA00022801"/>
    </source>
</evidence>
<dbReference type="GO" id="GO:0047617">
    <property type="term" value="F:fatty acyl-CoA hydrolase activity"/>
    <property type="evidence" value="ECO:0007669"/>
    <property type="project" value="TreeGrafter"/>
</dbReference>
<reference evidence="2 3" key="1">
    <citation type="journal article" date="2014" name="BMC Genomics">
        <title>Comparison of environmental and isolate Sulfobacillus genomes reveals diverse carbon, sulfur, nitrogen, and hydrogen metabolisms.</title>
        <authorList>
            <person name="Justice N.B."/>
            <person name="Norman A."/>
            <person name="Brown C.T."/>
            <person name="Singh A."/>
            <person name="Thomas B.C."/>
            <person name="Banfield J.F."/>
        </authorList>
    </citation>
    <scope>NUCLEOTIDE SEQUENCE [LARGE SCALE GENOMIC DNA]</scope>
    <source>
        <strain evidence="2">AMDSBA1</strain>
    </source>
</reference>
<dbReference type="SUPFAM" id="SSF54637">
    <property type="entry name" value="Thioesterase/thiol ester dehydrase-isomerase"/>
    <property type="match status" value="1"/>
</dbReference>
<dbReference type="AlphaFoldDB" id="A0A2T2X3V6"/>
<dbReference type="InterPro" id="IPR029069">
    <property type="entry name" value="HotDog_dom_sf"/>
</dbReference>
<evidence type="ECO:0000313" key="3">
    <source>
        <dbReference type="Proteomes" id="UP000242699"/>
    </source>
</evidence>
<dbReference type="PANTHER" id="PTHR31793">
    <property type="entry name" value="4-HYDROXYBENZOYL-COA THIOESTERASE FAMILY MEMBER"/>
    <property type="match status" value="1"/>
</dbReference>
<dbReference type="EMBL" id="PXYT01000017">
    <property type="protein sequence ID" value="PSR29128.1"/>
    <property type="molecule type" value="Genomic_DNA"/>
</dbReference>
<protein>
    <submittedName>
        <fullName evidence="2">Acyl-CoA thioesterase</fullName>
    </submittedName>
</protein>
<comment type="caution">
    <text evidence="2">The sequence shown here is derived from an EMBL/GenBank/DDBJ whole genome shotgun (WGS) entry which is preliminary data.</text>
</comment>
<organism evidence="2 3">
    <name type="scientific">Sulfobacillus benefaciens</name>
    <dbReference type="NCBI Taxonomy" id="453960"/>
    <lineage>
        <taxon>Bacteria</taxon>
        <taxon>Bacillati</taxon>
        <taxon>Bacillota</taxon>
        <taxon>Clostridia</taxon>
        <taxon>Eubacteriales</taxon>
        <taxon>Clostridiales Family XVII. Incertae Sedis</taxon>
        <taxon>Sulfobacillus</taxon>
    </lineage>
</organism>
<dbReference type="Pfam" id="PF13279">
    <property type="entry name" value="4HBT_2"/>
    <property type="match status" value="1"/>
</dbReference>
<dbReference type="Proteomes" id="UP000242699">
    <property type="component" value="Unassembled WGS sequence"/>
</dbReference>
<sequence length="140" mass="16103">MVFQGYDTVMFGDVDASGIGHFAHQVRFIERAEFLFMKHIHLNPRDWFLENYLFPRVKLEVEYLSPLHFADEMRMDVQVGHLGNTSYSLVVEVMNLSTQMTAMSCRVVIVVVDPATQRPVPLPSALRRALEPYLLSSENE</sequence>
<dbReference type="PANTHER" id="PTHR31793:SF37">
    <property type="entry name" value="ACYL-COA THIOESTER HYDROLASE YBGC"/>
    <property type="match status" value="1"/>
</dbReference>
<evidence type="ECO:0000313" key="2">
    <source>
        <dbReference type="EMBL" id="PSR29128.1"/>
    </source>
</evidence>
<dbReference type="InterPro" id="IPR050563">
    <property type="entry name" value="4-hydroxybenzoyl-CoA_TE"/>
</dbReference>
<dbReference type="Gene3D" id="3.10.129.10">
    <property type="entry name" value="Hotdog Thioesterase"/>
    <property type="match status" value="1"/>
</dbReference>
<name>A0A2T2X3V6_9FIRM</name>
<dbReference type="CDD" id="cd00586">
    <property type="entry name" value="4HBT"/>
    <property type="match status" value="1"/>
</dbReference>
<proteinExistence type="predicted"/>
<keyword evidence="1" id="KW-0378">Hydrolase</keyword>
<gene>
    <name evidence="2" type="ORF">C7B43_08965</name>
</gene>
<accession>A0A2T2X3V6</accession>